<evidence type="ECO:0000313" key="8">
    <source>
        <dbReference type="EMBL" id="SDH42055.1"/>
    </source>
</evidence>
<gene>
    <name evidence="8" type="ORF">SAMN05192573_109172</name>
</gene>
<dbReference type="Pfam" id="PF07681">
    <property type="entry name" value="DoxX"/>
    <property type="match status" value="1"/>
</dbReference>
<dbReference type="PANTHER" id="PTHR33452:SF1">
    <property type="entry name" value="INNER MEMBRANE PROTEIN YPHA-RELATED"/>
    <property type="match status" value="1"/>
</dbReference>
<name>A0A1G8C9J4_9SPHI</name>
<keyword evidence="3" id="KW-1003">Cell membrane</keyword>
<dbReference type="STRING" id="551996.SAMN05192573_109172"/>
<keyword evidence="9" id="KW-1185">Reference proteome</keyword>
<proteinExistence type="inferred from homology"/>
<keyword evidence="6 7" id="KW-0472">Membrane</keyword>
<accession>A0A1G8C9J4</accession>
<comment type="subcellular location">
    <subcellularLocation>
        <location evidence="1">Cell membrane</location>
        <topology evidence="1">Multi-pass membrane protein</topology>
    </subcellularLocation>
</comment>
<dbReference type="InterPro" id="IPR051907">
    <property type="entry name" value="DoxX-like_oxidoreductase"/>
</dbReference>
<evidence type="ECO:0000256" key="1">
    <source>
        <dbReference type="ARBA" id="ARBA00004651"/>
    </source>
</evidence>
<feature type="transmembrane region" description="Helical" evidence="7">
    <location>
        <begin position="113"/>
        <end position="137"/>
    </location>
</feature>
<dbReference type="EMBL" id="FNCG01000009">
    <property type="protein sequence ID" value="SDH42055.1"/>
    <property type="molecule type" value="Genomic_DNA"/>
</dbReference>
<organism evidence="8 9">
    <name type="scientific">Mucilaginibacter gossypii</name>
    <dbReference type="NCBI Taxonomy" id="551996"/>
    <lineage>
        <taxon>Bacteria</taxon>
        <taxon>Pseudomonadati</taxon>
        <taxon>Bacteroidota</taxon>
        <taxon>Sphingobacteriia</taxon>
        <taxon>Sphingobacteriales</taxon>
        <taxon>Sphingobacteriaceae</taxon>
        <taxon>Mucilaginibacter</taxon>
    </lineage>
</organism>
<dbReference type="GO" id="GO:0005886">
    <property type="term" value="C:plasma membrane"/>
    <property type="evidence" value="ECO:0007669"/>
    <property type="project" value="UniProtKB-SubCell"/>
</dbReference>
<evidence type="ECO:0000256" key="2">
    <source>
        <dbReference type="ARBA" id="ARBA00006679"/>
    </source>
</evidence>
<dbReference type="Proteomes" id="UP000199705">
    <property type="component" value="Unassembled WGS sequence"/>
</dbReference>
<reference evidence="9" key="1">
    <citation type="submission" date="2016-10" db="EMBL/GenBank/DDBJ databases">
        <authorList>
            <person name="Varghese N."/>
            <person name="Submissions S."/>
        </authorList>
    </citation>
    <scope>NUCLEOTIDE SEQUENCE [LARGE SCALE GENOMIC DNA]</scope>
    <source>
        <strain evidence="9">Gh-67</strain>
    </source>
</reference>
<keyword evidence="4 7" id="KW-0812">Transmembrane</keyword>
<feature type="transmembrane region" description="Helical" evidence="7">
    <location>
        <begin position="21"/>
        <end position="40"/>
    </location>
</feature>
<dbReference type="RefSeq" id="WP_091170230.1">
    <property type="nucleotide sequence ID" value="NZ_FNCG01000009.1"/>
</dbReference>
<dbReference type="InterPro" id="IPR032808">
    <property type="entry name" value="DoxX"/>
</dbReference>
<comment type="similarity">
    <text evidence="2">Belongs to the DoxX family.</text>
</comment>
<evidence type="ECO:0000313" key="9">
    <source>
        <dbReference type="Proteomes" id="UP000199705"/>
    </source>
</evidence>
<sequence length="145" mass="16059">MNLVHKIEHWGDTHHPKVLDIVRIVLGVFLLVKGITFMENTSYLRGIITDQDVIDVSPDMLMILVYYVSFAHMVGGILIAMGILTRLGCIIQIPILVGAVFLTGIFQEPINTMLWPSITALALLILFTILGSGPWSLDKVLSFKG</sequence>
<dbReference type="PANTHER" id="PTHR33452">
    <property type="entry name" value="OXIDOREDUCTASE CATD-RELATED"/>
    <property type="match status" value="1"/>
</dbReference>
<evidence type="ECO:0000256" key="4">
    <source>
        <dbReference type="ARBA" id="ARBA00022692"/>
    </source>
</evidence>
<feature type="transmembrane region" description="Helical" evidence="7">
    <location>
        <begin position="87"/>
        <end position="107"/>
    </location>
</feature>
<keyword evidence="5 7" id="KW-1133">Transmembrane helix</keyword>
<dbReference type="AlphaFoldDB" id="A0A1G8C9J4"/>
<evidence type="ECO:0000256" key="5">
    <source>
        <dbReference type="ARBA" id="ARBA00022989"/>
    </source>
</evidence>
<evidence type="ECO:0000256" key="3">
    <source>
        <dbReference type="ARBA" id="ARBA00022475"/>
    </source>
</evidence>
<protein>
    <submittedName>
        <fullName evidence="8">Uncharacterized membrane protein YphA, DoxX/SURF4 family</fullName>
    </submittedName>
</protein>
<evidence type="ECO:0000256" key="6">
    <source>
        <dbReference type="ARBA" id="ARBA00023136"/>
    </source>
</evidence>
<feature type="transmembrane region" description="Helical" evidence="7">
    <location>
        <begin position="60"/>
        <end position="80"/>
    </location>
</feature>
<evidence type="ECO:0000256" key="7">
    <source>
        <dbReference type="SAM" id="Phobius"/>
    </source>
</evidence>